<evidence type="ECO:0000256" key="1">
    <source>
        <dbReference type="ARBA" id="ARBA00009869"/>
    </source>
</evidence>
<dbReference type="InterPro" id="IPR000573">
    <property type="entry name" value="AconitaseA/IPMdHydase_ssu_swvl"/>
</dbReference>
<dbReference type="PANTHER" id="PTHR43345:SF2">
    <property type="entry name" value="3-ISOPROPYLMALATE DEHYDRATASE SMALL SUBUNIT 1"/>
    <property type="match status" value="1"/>
</dbReference>
<dbReference type="EMBL" id="PCTC01000061">
    <property type="protein sequence ID" value="PIP63356.1"/>
    <property type="molecule type" value="Genomic_DNA"/>
</dbReference>
<keyword evidence="2" id="KW-0456">Lyase</keyword>
<proteinExistence type="inferred from homology"/>
<dbReference type="NCBIfam" id="TIGR02087">
    <property type="entry name" value="LEUD_arch"/>
    <property type="match status" value="1"/>
</dbReference>
<dbReference type="AlphaFoldDB" id="A0A2H0C079"/>
<evidence type="ECO:0000313" key="5">
    <source>
        <dbReference type="Proteomes" id="UP000229699"/>
    </source>
</evidence>
<dbReference type="InterPro" id="IPR015928">
    <property type="entry name" value="Aconitase/3IPM_dehydase_swvl"/>
</dbReference>
<evidence type="ECO:0000259" key="3">
    <source>
        <dbReference type="Pfam" id="PF00694"/>
    </source>
</evidence>
<protein>
    <submittedName>
        <fullName evidence="4">3-isopropylmalate dehydratase</fullName>
    </submittedName>
</protein>
<dbReference type="CDD" id="cd01577">
    <property type="entry name" value="IPMI_Swivel"/>
    <property type="match status" value="1"/>
</dbReference>
<dbReference type="PANTHER" id="PTHR43345">
    <property type="entry name" value="3-ISOPROPYLMALATE DEHYDRATASE SMALL SUBUNIT 2-RELATED-RELATED"/>
    <property type="match status" value="1"/>
</dbReference>
<organism evidence="4 5">
    <name type="scientific">Candidatus Roizmanbacteria bacterium CG22_combo_CG10-13_8_21_14_all_34_12</name>
    <dbReference type="NCBI Taxonomy" id="1974860"/>
    <lineage>
        <taxon>Bacteria</taxon>
        <taxon>Candidatus Roizmaniibacteriota</taxon>
    </lineage>
</organism>
<name>A0A2H0C079_9BACT</name>
<dbReference type="SUPFAM" id="SSF52016">
    <property type="entry name" value="LeuD/IlvD-like"/>
    <property type="match status" value="1"/>
</dbReference>
<evidence type="ECO:0000256" key="2">
    <source>
        <dbReference type="ARBA" id="ARBA00023239"/>
    </source>
</evidence>
<gene>
    <name evidence="4" type="ORF">COW97_02905</name>
</gene>
<comment type="caution">
    <text evidence="4">The sequence shown here is derived from an EMBL/GenBank/DDBJ whole genome shotgun (WGS) entry which is preliminary data.</text>
</comment>
<dbReference type="InterPro" id="IPR033940">
    <property type="entry name" value="IPMI_Swivel"/>
</dbReference>
<feature type="domain" description="Aconitase A/isopropylmalate dehydratase small subunit swivel" evidence="3">
    <location>
        <begin position="9"/>
        <end position="98"/>
    </location>
</feature>
<accession>A0A2H0C079</accession>
<dbReference type="Pfam" id="PF00694">
    <property type="entry name" value="Aconitase_C"/>
    <property type="match status" value="1"/>
</dbReference>
<sequence>MNWIFGNNINTDLITPGRYNITTDAKELAKIAFIEHRPNFAKTVKKDDFIIAGNNFGCGSSRETAVTALKACGIKAIIAKSFARIFYRNCINQGLLAIVGETKNIGPNDKIKIDIKNVPPLMTKLYETGGIIPYLKKNGLDSLKKLFLKT</sequence>
<evidence type="ECO:0000313" key="4">
    <source>
        <dbReference type="EMBL" id="PIP63356.1"/>
    </source>
</evidence>
<dbReference type="GO" id="GO:0016836">
    <property type="term" value="F:hydro-lyase activity"/>
    <property type="evidence" value="ECO:0007669"/>
    <property type="project" value="InterPro"/>
</dbReference>
<reference evidence="4 5" key="1">
    <citation type="submission" date="2017-09" db="EMBL/GenBank/DDBJ databases">
        <title>Depth-based differentiation of microbial function through sediment-hosted aquifers and enrichment of novel symbionts in the deep terrestrial subsurface.</title>
        <authorList>
            <person name="Probst A.J."/>
            <person name="Ladd B."/>
            <person name="Jarett J.K."/>
            <person name="Geller-Mcgrath D.E."/>
            <person name="Sieber C.M."/>
            <person name="Emerson J.B."/>
            <person name="Anantharaman K."/>
            <person name="Thomas B.C."/>
            <person name="Malmstrom R."/>
            <person name="Stieglmeier M."/>
            <person name="Klingl A."/>
            <person name="Woyke T."/>
            <person name="Ryan C.M."/>
            <person name="Banfield J.F."/>
        </authorList>
    </citation>
    <scope>NUCLEOTIDE SEQUENCE [LARGE SCALE GENOMIC DNA]</scope>
    <source>
        <strain evidence="4">CG22_combo_CG10-13_8_21_14_all_34_12</strain>
    </source>
</reference>
<dbReference type="Proteomes" id="UP000229699">
    <property type="component" value="Unassembled WGS sequence"/>
</dbReference>
<dbReference type="Gene3D" id="3.20.19.10">
    <property type="entry name" value="Aconitase, domain 4"/>
    <property type="match status" value="1"/>
</dbReference>
<dbReference type="InterPro" id="IPR011827">
    <property type="entry name" value="LeuD_type2/HacB/DmdB"/>
</dbReference>
<dbReference type="InterPro" id="IPR050075">
    <property type="entry name" value="LeuD"/>
</dbReference>
<comment type="similarity">
    <text evidence="1">Belongs to the LeuD family. LeuD type 2 subfamily.</text>
</comment>